<accession>A0A7C3RIS7</accession>
<proteinExistence type="predicted"/>
<evidence type="ECO:0000313" key="1">
    <source>
        <dbReference type="EMBL" id="HFX12579.1"/>
    </source>
</evidence>
<dbReference type="EMBL" id="DTIN01000005">
    <property type="protein sequence ID" value="HFX12579.1"/>
    <property type="molecule type" value="Genomic_DNA"/>
</dbReference>
<sequence length="330" mass="38941">MKFPIGKEIYIKTPAFLINIKELISWFRLEKFNGVLWGESSNFITEILIYNGVVPKAYTIRETEILAEDNASIEIFVNDFIARSNLISLYSLEKEIVLSILISYFSTPKIFQEETYLFVADKLVEEAKKENTISHILIESPSDKIHFLFSKGKFLGCYQERDGILKDELSISEFFENKENLLSFYQVREEEFERLNIPSLKFSFIEEDITSWTKKLLEYVNYVINYYTEFGMYIKNMESLLKNLKILEKSLICSNNNFTVKNEIMESYDEVEKEVVELIARINRELAGIWGEKFVKQKYMQAYKKFLEGNQNDKVIIELLDRLNPENIEF</sequence>
<organism evidence="1">
    <name type="scientific">Dictyoglomus thermophilum</name>
    <dbReference type="NCBI Taxonomy" id="14"/>
    <lineage>
        <taxon>Bacteria</taxon>
        <taxon>Pseudomonadati</taxon>
        <taxon>Dictyoglomota</taxon>
        <taxon>Dictyoglomia</taxon>
        <taxon>Dictyoglomales</taxon>
        <taxon>Dictyoglomaceae</taxon>
        <taxon>Dictyoglomus</taxon>
    </lineage>
</organism>
<protein>
    <submittedName>
        <fullName evidence="1">Uncharacterized protein</fullName>
    </submittedName>
</protein>
<reference evidence="1" key="1">
    <citation type="journal article" date="2020" name="mSystems">
        <title>Genome- and Community-Level Interaction Insights into Carbon Utilization and Element Cycling Functions of Hydrothermarchaeota in Hydrothermal Sediment.</title>
        <authorList>
            <person name="Zhou Z."/>
            <person name="Liu Y."/>
            <person name="Xu W."/>
            <person name="Pan J."/>
            <person name="Luo Z.H."/>
            <person name="Li M."/>
        </authorList>
    </citation>
    <scope>NUCLEOTIDE SEQUENCE [LARGE SCALE GENOMIC DNA]</scope>
    <source>
        <strain evidence="1">SpSt-81</strain>
    </source>
</reference>
<comment type="caution">
    <text evidence="1">The sequence shown here is derived from an EMBL/GenBank/DDBJ whole genome shotgun (WGS) entry which is preliminary data.</text>
</comment>
<gene>
    <name evidence="1" type="ORF">ENW00_00225</name>
</gene>
<name>A0A7C3RIS7_DICTH</name>
<dbReference type="AlphaFoldDB" id="A0A7C3RIS7"/>